<gene>
    <name evidence="6" type="ORF">PROFUN_07858</name>
</gene>
<dbReference type="OrthoDB" id="3358017at2759"/>
<comment type="caution">
    <text evidence="6">The sequence shown here is derived from an EMBL/GenBank/DDBJ whole genome shotgun (WGS) entry which is preliminary data.</text>
</comment>
<evidence type="ECO:0000256" key="1">
    <source>
        <dbReference type="ARBA" id="ARBA00004141"/>
    </source>
</evidence>
<feature type="transmembrane region" description="Helical" evidence="5">
    <location>
        <begin position="297"/>
        <end position="314"/>
    </location>
</feature>
<sequence>MNHFSPGVFAKMYASSHHRATETLTFAFDTMCAIPYTTYLRLISGAMLQPPRLIHYRDYCTFQYLRLLTTPTPKMDDTTPTFFDQTNSTDYTVDPGSYYGYTPTVSASIIILVVFSISTFLHLAQLIYRRAWWMSAIVIGGFIEIAGWISRVYSSDNPDSLDPFLAQQVTLIIAPVFFSGIVYIILGFIISKWGVQYSRVRPRWYGAIFLFCDVVSLIVQAVGGAKAAGGATDNDPEEADNGAHIMMGGIVFQLFSMTLFVLLAAEYTFRAYYDKPIKTKIEDMEKSTQEQKRNTNGVRQIAIAMFISTVTLYIRGESIPQSKHLTCKGIYRVIELSQGWSGPIITTEIYFLIFDGVMMIISMGIFNILYPTWAFTKEDTQQDGNMELTTPKG</sequence>
<dbReference type="GO" id="GO:0005886">
    <property type="term" value="C:plasma membrane"/>
    <property type="evidence" value="ECO:0007669"/>
    <property type="project" value="TreeGrafter"/>
</dbReference>
<feature type="transmembrane region" description="Helical" evidence="5">
    <location>
        <begin position="105"/>
        <end position="124"/>
    </location>
</feature>
<dbReference type="Proteomes" id="UP000241769">
    <property type="component" value="Unassembled WGS sequence"/>
</dbReference>
<keyword evidence="3 5" id="KW-1133">Transmembrane helix</keyword>
<dbReference type="InParanoid" id="A0A2P6NLD3"/>
<dbReference type="EMBL" id="MDYQ01000057">
    <property type="protein sequence ID" value="PRP84756.1"/>
    <property type="molecule type" value="Genomic_DNA"/>
</dbReference>
<dbReference type="STRING" id="1890364.A0A2P6NLD3"/>
<accession>A0A2P6NLD3</accession>
<keyword evidence="2 5" id="KW-0812">Transmembrane</keyword>
<dbReference type="InterPro" id="IPR007568">
    <property type="entry name" value="RTA1"/>
</dbReference>
<evidence type="ECO:0000256" key="5">
    <source>
        <dbReference type="SAM" id="Phobius"/>
    </source>
</evidence>
<keyword evidence="7" id="KW-1185">Reference proteome</keyword>
<protein>
    <submittedName>
        <fullName evidence="6">Uncharacterized protein</fullName>
    </submittedName>
</protein>
<dbReference type="AlphaFoldDB" id="A0A2P6NLD3"/>
<feature type="transmembrane region" description="Helical" evidence="5">
    <location>
        <begin position="169"/>
        <end position="191"/>
    </location>
</feature>
<evidence type="ECO:0000256" key="4">
    <source>
        <dbReference type="ARBA" id="ARBA00023136"/>
    </source>
</evidence>
<feature type="transmembrane region" description="Helical" evidence="5">
    <location>
        <begin position="243"/>
        <end position="265"/>
    </location>
</feature>
<dbReference type="PANTHER" id="PTHR31465">
    <property type="entry name" value="PROTEIN RTA1-RELATED"/>
    <property type="match status" value="1"/>
</dbReference>
<dbReference type="Pfam" id="PF04479">
    <property type="entry name" value="RTA1"/>
    <property type="match status" value="1"/>
</dbReference>
<proteinExistence type="predicted"/>
<keyword evidence="4 5" id="KW-0472">Membrane</keyword>
<reference evidence="6 7" key="1">
    <citation type="journal article" date="2018" name="Genome Biol. Evol.">
        <title>Multiple Roots of Fruiting Body Formation in Amoebozoa.</title>
        <authorList>
            <person name="Hillmann F."/>
            <person name="Forbes G."/>
            <person name="Novohradska S."/>
            <person name="Ferling I."/>
            <person name="Riege K."/>
            <person name="Groth M."/>
            <person name="Westermann M."/>
            <person name="Marz M."/>
            <person name="Spaller T."/>
            <person name="Winckler T."/>
            <person name="Schaap P."/>
            <person name="Glockner G."/>
        </authorList>
    </citation>
    <scope>NUCLEOTIDE SEQUENCE [LARGE SCALE GENOMIC DNA]</scope>
    <source>
        <strain evidence="6 7">Jena</strain>
    </source>
</reference>
<feature type="transmembrane region" description="Helical" evidence="5">
    <location>
        <begin position="349"/>
        <end position="370"/>
    </location>
</feature>
<feature type="transmembrane region" description="Helical" evidence="5">
    <location>
        <begin position="203"/>
        <end position="223"/>
    </location>
</feature>
<evidence type="ECO:0000313" key="7">
    <source>
        <dbReference type="Proteomes" id="UP000241769"/>
    </source>
</evidence>
<evidence type="ECO:0000256" key="2">
    <source>
        <dbReference type="ARBA" id="ARBA00022692"/>
    </source>
</evidence>
<organism evidence="6 7">
    <name type="scientific">Planoprotostelium fungivorum</name>
    <dbReference type="NCBI Taxonomy" id="1890364"/>
    <lineage>
        <taxon>Eukaryota</taxon>
        <taxon>Amoebozoa</taxon>
        <taxon>Evosea</taxon>
        <taxon>Variosea</taxon>
        <taxon>Cavosteliida</taxon>
        <taxon>Cavosteliaceae</taxon>
        <taxon>Planoprotostelium</taxon>
    </lineage>
</organism>
<evidence type="ECO:0000313" key="6">
    <source>
        <dbReference type="EMBL" id="PRP84756.1"/>
    </source>
</evidence>
<dbReference type="PANTHER" id="PTHR31465:SF9">
    <property type="entry name" value="SPHINGOID LONG-CHAIN BASE TRANSPORTER RSB1"/>
    <property type="match status" value="1"/>
</dbReference>
<evidence type="ECO:0000256" key="3">
    <source>
        <dbReference type="ARBA" id="ARBA00022989"/>
    </source>
</evidence>
<name>A0A2P6NLD3_9EUKA</name>
<comment type="subcellular location">
    <subcellularLocation>
        <location evidence="1">Membrane</location>
        <topology evidence="1">Multi-pass membrane protein</topology>
    </subcellularLocation>
</comment>
<feature type="transmembrane region" description="Helical" evidence="5">
    <location>
        <begin position="131"/>
        <end position="149"/>
    </location>
</feature>